<reference evidence="1 2" key="1">
    <citation type="journal article" date="2013" name="Sci. Rep.">
        <title>Extraordinary expansion of a Sorangium cellulosum genome from an alkaline milieu.</title>
        <authorList>
            <person name="Han K."/>
            <person name="Li Z.F."/>
            <person name="Peng R."/>
            <person name="Zhu L.P."/>
            <person name="Zhou T."/>
            <person name="Wang L.G."/>
            <person name="Li S.G."/>
            <person name="Zhang X.B."/>
            <person name="Hu W."/>
            <person name="Wu Z.H."/>
            <person name="Qin N."/>
            <person name="Li Y.Z."/>
        </authorList>
    </citation>
    <scope>NUCLEOTIDE SEQUENCE [LARGE SCALE GENOMIC DNA]</scope>
    <source>
        <strain evidence="1 2">So0157-2</strain>
    </source>
</reference>
<accession>S4XKH1</accession>
<dbReference type="EMBL" id="CP003969">
    <property type="protein sequence ID" value="AGP33044.1"/>
    <property type="molecule type" value="Genomic_DNA"/>
</dbReference>
<dbReference type="Proteomes" id="UP000014803">
    <property type="component" value="Chromosome"/>
</dbReference>
<name>S4XKH1_SORCE</name>
<protein>
    <submittedName>
        <fullName evidence="1">Uncharacterized protein</fullName>
    </submittedName>
</protein>
<gene>
    <name evidence="1" type="ORF">SCE1572_00155</name>
</gene>
<dbReference type="KEGG" id="scu:SCE1572_00155"/>
<dbReference type="OrthoDB" id="5499575at2"/>
<sequence length="324" mass="35207">MPAEPITAAQLFERTFAPHYPPDALADLAAARSTDANPAGNPSILAQIDHAAEVFARLAPGAFGAPDLGLDFSDASVHRLGAALTRERRDAWLSPAEGAAGASAEGGGGAPPMLVTLVTHGALYVGACVARNHGGKWQVRRPLWESLVRLESRAGTGDLAIFQWWLKALSDEEIGRGRLADRYRTHVEVPTFDAERLPVIAAGDRRIPRLARVRYDTLYKHLRAHLPELRSVGEDFPSPERFEEMAFKSLEFALLGGGRMLLMHGATAEGVHLFWLDAGGFVKSVYYPADSFPAHVVQIEGQKIRVIVPVGGETQAHEMLWWGA</sequence>
<dbReference type="AlphaFoldDB" id="S4XKH1"/>
<evidence type="ECO:0000313" key="1">
    <source>
        <dbReference type="EMBL" id="AGP33044.1"/>
    </source>
</evidence>
<dbReference type="PATRIC" id="fig|1254432.3.peg.34"/>
<dbReference type="STRING" id="1254432.SCE1572_00155"/>
<evidence type="ECO:0000313" key="2">
    <source>
        <dbReference type="Proteomes" id="UP000014803"/>
    </source>
</evidence>
<proteinExistence type="predicted"/>
<organism evidence="1 2">
    <name type="scientific">Sorangium cellulosum So0157-2</name>
    <dbReference type="NCBI Taxonomy" id="1254432"/>
    <lineage>
        <taxon>Bacteria</taxon>
        <taxon>Pseudomonadati</taxon>
        <taxon>Myxococcota</taxon>
        <taxon>Polyangia</taxon>
        <taxon>Polyangiales</taxon>
        <taxon>Polyangiaceae</taxon>
        <taxon>Sorangium</taxon>
    </lineage>
</organism>
<dbReference type="RefSeq" id="WP_020464744.1">
    <property type="nucleotide sequence ID" value="NC_021658.1"/>
</dbReference>
<dbReference type="HOGENOM" id="CLU_841722_0_0_7"/>